<protein>
    <submittedName>
        <fullName evidence="1">Uncharacterized protein</fullName>
    </submittedName>
</protein>
<dbReference type="RefSeq" id="WP_244166317.1">
    <property type="nucleotide sequence ID" value="NZ_FZNK01000017.1"/>
</dbReference>
<dbReference type="AlphaFoldDB" id="A0A238YR02"/>
<dbReference type="EMBL" id="FZNK01000017">
    <property type="protein sequence ID" value="SNR73450.1"/>
    <property type="molecule type" value="Genomic_DNA"/>
</dbReference>
<sequence>MERKALAALCLLALVALAGCSATGSVSMETADDAEIAEAASRPAVVDSPAPDDRRVVREAIENGSGTATATGPPVKRGLPLAYGGSYYEIDWNVTGTGPGTAFAVGVDLNGTAPADETVDFNELSERDRQLLGNLLTAMSERESRLRPGPEIAIPEEYTMAETNESVLLSGEYSAVRHNGTVYPFVLEERREVTLTRYRYTVSGVADSTSAYAQQLRNEHLFRLSGLSEAERSVVNEAIDGVYYAEDTDDELFRSLMDQFSAESAIEADSYDGTWLVRYDGEVYTADLSYGGFNQSERPVTGS</sequence>
<organism evidence="1 2">
    <name type="scientific">Halorubrum ezzemoulense</name>
    <name type="common">Halorubrum chaoviator</name>
    <dbReference type="NCBI Taxonomy" id="337243"/>
    <lineage>
        <taxon>Archaea</taxon>
        <taxon>Methanobacteriati</taxon>
        <taxon>Methanobacteriota</taxon>
        <taxon>Stenosarchaea group</taxon>
        <taxon>Halobacteria</taxon>
        <taxon>Halobacteriales</taxon>
        <taxon>Haloferacaceae</taxon>
        <taxon>Halorubrum</taxon>
    </lineage>
</organism>
<accession>A0A238YR02</accession>
<proteinExistence type="predicted"/>
<dbReference type="PROSITE" id="PS51257">
    <property type="entry name" value="PROKAR_LIPOPROTEIN"/>
    <property type="match status" value="1"/>
</dbReference>
<name>A0A238YR02_HALEZ</name>
<evidence type="ECO:0000313" key="2">
    <source>
        <dbReference type="Proteomes" id="UP000198297"/>
    </source>
</evidence>
<dbReference type="Proteomes" id="UP000198297">
    <property type="component" value="Unassembled WGS sequence"/>
</dbReference>
<reference evidence="1 2" key="1">
    <citation type="submission" date="2017-06" db="EMBL/GenBank/DDBJ databases">
        <authorList>
            <person name="Kim H.J."/>
            <person name="Triplett B.A."/>
        </authorList>
    </citation>
    <scope>NUCLEOTIDE SEQUENCE [LARGE SCALE GENOMIC DNA]</scope>
    <source>
        <strain evidence="1 2">DSM 19316</strain>
    </source>
</reference>
<evidence type="ECO:0000313" key="1">
    <source>
        <dbReference type="EMBL" id="SNR73450.1"/>
    </source>
</evidence>
<gene>
    <name evidence="1" type="ORF">SAMN06266787_11718</name>
</gene>